<dbReference type="Proteomes" id="UP001365846">
    <property type="component" value="Unassembled WGS sequence"/>
</dbReference>
<evidence type="ECO:0000256" key="1">
    <source>
        <dbReference type="ARBA" id="ARBA00004167"/>
    </source>
</evidence>
<proteinExistence type="predicted"/>
<dbReference type="CDD" id="cd16424">
    <property type="entry name" value="VirB8"/>
    <property type="match status" value="1"/>
</dbReference>
<dbReference type="SUPFAM" id="SSF54427">
    <property type="entry name" value="NTF2-like"/>
    <property type="match status" value="1"/>
</dbReference>
<dbReference type="RefSeq" id="WP_340360459.1">
    <property type="nucleotide sequence ID" value="NZ_JBBKZU010000018.1"/>
</dbReference>
<keyword evidence="2 5" id="KW-0812">Transmembrane</keyword>
<evidence type="ECO:0000256" key="2">
    <source>
        <dbReference type="ARBA" id="ARBA00022692"/>
    </source>
</evidence>
<dbReference type="EMBL" id="JBBKZU010000018">
    <property type="protein sequence ID" value="MEJ8815247.1"/>
    <property type="molecule type" value="Genomic_DNA"/>
</dbReference>
<sequence>MNRDPTLERYLLEAQSWELDRARRAERSARLAWIVAGVAAATALLAVAAVTGLTPLKQPVPVLIRVDSSSGIVDIVPTYEGTTDIEQLVTRNLLQNYVIARERYFYGTAEADYELVASQNSPRLNQEWAALWSTSNPLSPLNTYKDGTSLRTQVRSVTFLKLESGRDKLAQVRFSRYTRAGGTGDEQISHWVSTIEFAYVQPSKDDKWRSLNPLGFRVVEYRREPEVATTSMPPAANGKQDVR</sequence>
<feature type="domain" description="Bacterial virulence protein VirB8" evidence="6">
    <location>
        <begin position="14"/>
        <end position="226"/>
    </location>
</feature>
<accession>A0ABU8VNL1</accession>
<name>A0ABU8VNL1_9BURK</name>
<dbReference type="Pfam" id="PF04335">
    <property type="entry name" value="VirB8"/>
    <property type="match status" value="1"/>
</dbReference>
<dbReference type="Gene3D" id="3.10.450.230">
    <property type="entry name" value="VirB8 protein"/>
    <property type="match status" value="1"/>
</dbReference>
<evidence type="ECO:0000313" key="8">
    <source>
        <dbReference type="Proteomes" id="UP001365846"/>
    </source>
</evidence>
<gene>
    <name evidence="7" type="ORF">WKW77_29560</name>
</gene>
<evidence type="ECO:0000313" key="7">
    <source>
        <dbReference type="EMBL" id="MEJ8815247.1"/>
    </source>
</evidence>
<organism evidence="7 8">
    <name type="scientific">Variovorax ureilyticus</name>
    <dbReference type="NCBI Taxonomy" id="1836198"/>
    <lineage>
        <taxon>Bacteria</taxon>
        <taxon>Pseudomonadati</taxon>
        <taxon>Pseudomonadota</taxon>
        <taxon>Betaproteobacteria</taxon>
        <taxon>Burkholderiales</taxon>
        <taxon>Comamonadaceae</taxon>
        <taxon>Variovorax</taxon>
    </lineage>
</organism>
<comment type="subcellular location">
    <subcellularLocation>
        <location evidence="1">Membrane</location>
        <topology evidence="1">Single-pass membrane protein</topology>
    </subcellularLocation>
</comment>
<dbReference type="InterPro" id="IPR032710">
    <property type="entry name" value="NTF2-like_dom_sf"/>
</dbReference>
<feature type="transmembrane region" description="Helical" evidence="5">
    <location>
        <begin position="31"/>
        <end position="53"/>
    </location>
</feature>
<keyword evidence="8" id="KW-1185">Reference proteome</keyword>
<keyword evidence="4 5" id="KW-0472">Membrane</keyword>
<dbReference type="InterPro" id="IPR026264">
    <property type="entry name" value="VirB8/PtlE"/>
</dbReference>
<comment type="caution">
    <text evidence="7">The sequence shown here is derived from an EMBL/GenBank/DDBJ whole genome shotgun (WGS) entry which is preliminary data.</text>
</comment>
<evidence type="ECO:0000256" key="3">
    <source>
        <dbReference type="ARBA" id="ARBA00022989"/>
    </source>
</evidence>
<reference evidence="7 8" key="1">
    <citation type="submission" date="2024-03" db="EMBL/GenBank/DDBJ databases">
        <title>Novel species of the genus Variovorax.</title>
        <authorList>
            <person name="Liu Q."/>
            <person name="Xin Y.-H."/>
        </authorList>
    </citation>
    <scope>NUCLEOTIDE SEQUENCE [LARGE SCALE GENOMIC DNA]</scope>
    <source>
        <strain evidence="7 8">KACC 18899</strain>
    </source>
</reference>
<dbReference type="InterPro" id="IPR007430">
    <property type="entry name" value="VirB8"/>
</dbReference>
<keyword evidence="3 5" id="KW-1133">Transmembrane helix</keyword>
<evidence type="ECO:0000256" key="5">
    <source>
        <dbReference type="SAM" id="Phobius"/>
    </source>
</evidence>
<dbReference type="PIRSF" id="PIRSF003299">
    <property type="entry name" value="VirB8_PtlE"/>
    <property type="match status" value="1"/>
</dbReference>
<evidence type="ECO:0000259" key="6">
    <source>
        <dbReference type="Pfam" id="PF04335"/>
    </source>
</evidence>
<protein>
    <submittedName>
        <fullName evidence="7">Type IV secretion system protein</fullName>
    </submittedName>
</protein>
<evidence type="ECO:0000256" key="4">
    <source>
        <dbReference type="ARBA" id="ARBA00023136"/>
    </source>
</evidence>